<protein>
    <submittedName>
        <fullName evidence="3">Potassium transporter TrkA</fullName>
    </submittedName>
</protein>
<dbReference type="Gene3D" id="3.40.50.720">
    <property type="entry name" value="NAD(P)-binding Rossmann-like Domain"/>
    <property type="match status" value="1"/>
</dbReference>
<comment type="caution">
    <text evidence="3">The sequence shown here is derived from an EMBL/GenBank/DDBJ whole genome shotgun (WGS) entry which is preliminary data.</text>
</comment>
<reference evidence="3 4" key="1">
    <citation type="submission" date="2015-09" db="EMBL/GenBank/DDBJ databases">
        <title>Draft genome sequence of Kouleothrix aurantiaca JCM 19913.</title>
        <authorList>
            <person name="Hemp J."/>
        </authorList>
    </citation>
    <scope>NUCLEOTIDE SEQUENCE [LARGE SCALE GENOMIC DNA]</scope>
    <source>
        <strain evidence="3 4">COM-B</strain>
    </source>
</reference>
<dbReference type="PROSITE" id="PS51201">
    <property type="entry name" value="RCK_N"/>
    <property type="match status" value="1"/>
</dbReference>
<evidence type="ECO:0000256" key="1">
    <source>
        <dbReference type="SAM" id="Phobius"/>
    </source>
</evidence>
<keyword evidence="1" id="KW-0812">Transmembrane</keyword>
<gene>
    <name evidence="3" type="ORF">SE17_27270</name>
</gene>
<dbReference type="PATRIC" id="fig|186479.3.peg.1754"/>
<feature type="domain" description="RCK N-terminal" evidence="2">
    <location>
        <begin position="129"/>
        <end position="248"/>
    </location>
</feature>
<feature type="non-terminal residue" evidence="3">
    <location>
        <position position="259"/>
    </location>
</feature>
<dbReference type="AlphaFoldDB" id="A0A0P9DCU1"/>
<dbReference type="Proteomes" id="UP000050509">
    <property type="component" value="Unassembled WGS sequence"/>
</dbReference>
<dbReference type="GO" id="GO:0006813">
    <property type="term" value="P:potassium ion transport"/>
    <property type="evidence" value="ECO:0007669"/>
    <property type="project" value="InterPro"/>
</dbReference>
<keyword evidence="1" id="KW-1133">Transmembrane helix</keyword>
<dbReference type="InterPro" id="IPR003148">
    <property type="entry name" value="RCK_N"/>
</dbReference>
<dbReference type="PANTHER" id="PTHR43833">
    <property type="entry name" value="POTASSIUM CHANNEL PROTEIN 2-RELATED-RELATED"/>
    <property type="match status" value="1"/>
</dbReference>
<dbReference type="SUPFAM" id="SSF51735">
    <property type="entry name" value="NAD(P)-binding Rossmann-fold domains"/>
    <property type="match status" value="1"/>
</dbReference>
<name>A0A0P9DCU1_9CHLR</name>
<feature type="transmembrane region" description="Helical" evidence="1">
    <location>
        <begin position="85"/>
        <end position="107"/>
    </location>
</feature>
<accession>A0A0P9DCU1</accession>
<evidence type="ECO:0000259" key="2">
    <source>
        <dbReference type="PROSITE" id="PS51201"/>
    </source>
</evidence>
<keyword evidence="4" id="KW-1185">Reference proteome</keyword>
<dbReference type="EMBL" id="LJCR01001423">
    <property type="protein sequence ID" value="KPV50383.1"/>
    <property type="molecule type" value="Genomic_DNA"/>
</dbReference>
<dbReference type="InterPro" id="IPR050721">
    <property type="entry name" value="Trk_Ktr_HKT_K-transport"/>
</dbReference>
<organism evidence="3 4">
    <name type="scientific">Kouleothrix aurantiaca</name>
    <dbReference type="NCBI Taxonomy" id="186479"/>
    <lineage>
        <taxon>Bacteria</taxon>
        <taxon>Bacillati</taxon>
        <taxon>Chloroflexota</taxon>
        <taxon>Chloroflexia</taxon>
        <taxon>Chloroflexales</taxon>
        <taxon>Roseiflexineae</taxon>
        <taxon>Roseiflexaceae</taxon>
        <taxon>Kouleothrix</taxon>
    </lineage>
</organism>
<evidence type="ECO:0000313" key="3">
    <source>
        <dbReference type="EMBL" id="KPV50383.1"/>
    </source>
</evidence>
<dbReference type="PANTHER" id="PTHR43833:SF11">
    <property type="entry name" value="VOLTAGE-GATED POTASSIUM CHANNEL KCH"/>
    <property type="match status" value="1"/>
</dbReference>
<dbReference type="Pfam" id="PF02254">
    <property type="entry name" value="TrkA_N"/>
    <property type="match status" value="1"/>
</dbReference>
<feature type="transmembrane region" description="Helical" evidence="1">
    <location>
        <begin position="21"/>
        <end position="49"/>
    </location>
</feature>
<sequence>MNTPTRPRRRSRIWQLLRANLYDFGLLLRESWVALAGFAVLALAGTLYLHYAHPARLGFAAALFETLKLVSLQTGLDLPDDPLGVLLFFLIPLLGLALIFQSVLNFGRLLFDKGSRREAWQVALAATGRDHIIVAGLGRVGMRVVEQLLANGHTAVVVERAWGGPFVERALNLKVPVVVGDAREPAALRQAGLARARAVVAAINDDLANIEIALTARGMRPGMRVVLRVFSDELDQNLERGFGPNTAFSASGLAAPTYV</sequence>
<evidence type="ECO:0000313" key="4">
    <source>
        <dbReference type="Proteomes" id="UP000050509"/>
    </source>
</evidence>
<proteinExistence type="predicted"/>
<keyword evidence="1" id="KW-0472">Membrane</keyword>
<dbReference type="InterPro" id="IPR036291">
    <property type="entry name" value="NAD(P)-bd_dom_sf"/>
</dbReference>